<reference evidence="4" key="1">
    <citation type="journal article" date="2023" name="Mol. Phylogenet. Evol.">
        <title>Genome-scale phylogeny and comparative genomics of the fungal order Sordariales.</title>
        <authorList>
            <person name="Hensen N."/>
            <person name="Bonometti L."/>
            <person name="Westerberg I."/>
            <person name="Brannstrom I.O."/>
            <person name="Guillou S."/>
            <person name="Cros-Aarteil S."/>
            <person name="Calhoun S."/>
            <person name="Haridas S."/>
            <person name="Kuo A."/>
            <person name="Mondo S."/>
            <person name="Pangilinan J."/>
            <person name="Riley R."/>
            <person name="LaButti K."/>
            <person name="Andreopoulos B."/>
            <person name="Lipzen A."/>
            <person name="Chen C."/>
            <person name="Yan M."/>
            <person name="Daum C."/>
            <person name="Ng V."/>
            <person name="Clum A."/>
            <person name="Steindorff A."/>
            <person name="Ohm R.A."/>
            <person name="Martin F."/>
            <person name="Silar P."/>
            <person name="Natvig D.O."/>
            <person name="Lalanne C."/>
            <person name="Gautier V."/>
            <person name="Ament-Velasquez S.L."/>
            <person name="Kruys A."/>
            <person name="Hutchinson M.I."/>
            <person name="Powell A.J."/>
            <person name="Barry K."/>
            <person name="Miller A.N."/>
            <person name="Grigoriev I.V."/>
            <person name="Debuchy R."/>
            <person name="Gladieux P."/>
            <person name="Hiltunen Thoren M."/>
            <person name="Johannesson H."/>
        </authorList>
    </citation>
    <scope>NUCLEOTIDE SEQUENCE</scope>
    <source>
        <strain evidence="4">CBS 892.96</strain>
    </source>
</reference>
<dbReference type="PANTHER" id="PTHR12412:SF2">
    <property type="entry name" value="NUCLEAR CAP-BINDING PROTEIN SUBUNIT 1"/>
    <property type="match status" value="1"/>
</dbReference>
<dbReference type="FunFam" id="1.25.40.180:FF:000045">
    <property type="entry name" value="snRNA cap binding complex subunit (Gcr3), putative"/>
    <property type="match status" value="1"/>
</dbReference>
<dbReference type="GO" id="GO:0000339">
    <property type="term" value="F:RNA cap binding"/>
    <property type="evidence" value="ECO:0007669"/>
    <property type="project" value="InterPro"/>
</dbReference>
<dbReference type="InterPro" id="IPR027159">
    <property type="entry name" value="CBP80"/>
</dbReference>
<dbReference type="InterPro" id="IPR015172">
    <property type="entry name" value="MIF4G-like_typ-1"/>
</dbReference>
<gene>
    <name evidence="4" type="ORF">QBC36DRAFT_231150</name>
</gene>
<evidence type="ECO:0000256" key="1">
    <source>
        <dbReference type="SAM" id="MobiDB-lite"/>
    </source>
</evidence>
<feature type="compositionally biased region" description="Basic and acidic residues" evidence="1">
    <location>
        <begin position="824"/>
        <end position="836"/>
    </location>
</feature>
<dbReference type="Pfam" id="PF09090">
    <property type="entry name" value="MIF4G_like_2"/>
    <property type="match status" value="1"/>
</dbReference>
<dbReference type="InterPro" id="IPR016024">
    <property type="entry name" value="ARM-type_fold"/>
</dbReference>
<dbReference type="EMBL" id="MU866109">
    <property type="protein sequence ID" value="KAK4179859.1"/>
    <property type="molecule type" value="Genomic_DNA"/>
</dbReference>
<organism evidence="4 5">
    <name type="scientific">Triangularia setosa</name>
    <dbReference type="NCBI Taxonomy" id="2587417"/>
    <lineage>
        <taxon>Eukaryota</taxon>
        <taxon>Fungi</taxon>
        <taxon>Dikarya</taxon>
        <taxon>Ascomycota</taxon>
        <taxon>Pezizomycotina</taxon>
        <taxon>Sordariomycetes</taxon>
        <taxon>Sordariomycetidae</taxon>
        <taxon>Sordariales</taxon>
        <taxon>Podosporaceae</taxon>
        <taxon>Triangularia</taxon>
    </lineage>
</organism>
<dbReference type="FunFam" id="1.25.40.180:FF:000035">
    <property type="entry name" value="snRNA cap binding complex subunit (Gcr3)"/>
    <property type="match status" value="1"/>
</dbReference>
<dbReference type="PANTHER" id="PTHR12412">
    <property type="entry name" value="CAP BINDING PROTEIN"/>
    <property type="match status" value="1"/>
</dbReference>
<keyword evidence="5" id="KW-1185">Reference proteome</keyword>
<reference evidence="4" key="2">
    <citation type="submission" date="2023-05" db="EMBL/GenBank/DDBJ databases">
        <authorList>
            <consortium name="Lawrence Berkeley National Laboratory"/>
            <person name="Steindorff A."/>
            <person name="Hensen N."/>
            <person name="Bonometti L."/>
            <person name="Westerberg I."/>
            <person name="Brannstrom I.O."/>
            <person name="Guillou S."/>
            <person name="Cros-Aarteil S."/>
            <person name="Calhoun S."/>
            <person name="Haridas S."/>
            <person name="Kuo A."/>
            <person name="Mondo S."/>
            <person name="Pangilinan J."/>
            <person name="Riley R."/>
            <person name="Labutti K."/>
            <person name="Andreopoulos B."/>
            <person name="Lipzen A."/>
            <person name="Chen C."/>
            <person name="Yanf M."/>
            <person name="Daum C."/>
            <person name="Ng V."/>
            <person name="Clum A."/>
            <person name="Ohm R."/>
            <person name="Martin F."/>
            <person name="Silar P."/>
            <person name="Natvig D."/>
            <person name="Lalanne C."/>
            <person name="Gautier V."/>
            <person name="Ament-Velasquez S.L."/>
            <person name="Kruys A."/>
            <person name="Hutchinson M.I."/>
            <person name="Powell A.J."/>
            <person name="Barry K."/>
            <person name="Miller A.N."/>
            <person name="Grigoriev I.V."/>
            <person name="Debuchy R."/>
            <person name="Gladieux P."/>
            <person name="Thoren M.H."/>
            <person name="Johannesson H."/>
        </authorList>
    </citation>
    <scope>NUCLEOTIDE SEQUENCE</scope>
    <source>
        <strain evidence="4">CBS 892.96</strain>
    </source>
</reference>
<dbReference type="GO" id="GO:0005634">
    <property type="term" value="C:nucleus"/>
    <property type="evidence" value="ECO:0007669"/>
    <property type="project" value="TreeGrafter"/>
</dbReference>
<comment type="caution">
    <text evidence="4">The sequence shown here is derived from an EMBL/GenBank/DDBJ whole genome shotgun (WGS) entry which is preliminary data.</text>
</comment>
<dbReference type="FunFam" id="1.25.40.180:FF:000079">
    <property type="entry name" value="Related to cap binding protein 80 (Cbp80)"/>
    <property type="match status" value="1"/>
</dbReference>
<dbReference type="AlphaFoldDB" id="A0AAN7AB08"/>
<feature type="compositionally biased region" description="Gly residues" evidence="1">
    <location>
        <begin position="10"/>
        <end position="19"/>
    </location>
</feature>
<name>A0AAN7AB08_9PEZI</name>
<dbReference type="GO" id="GO:0006406">
    <property type="term" value="P:mRNA export from nucleus"/>
    <property type="evidence" value="ECO:0007669"/>
    <property type="project" value="InterPro"/>
</dbReference>
<feature type="region of interest" description="Disordered" evidence="1">
    <location>
        <begin position="1"/>
        <end position="45"/>
    </location>
</feature>
<feature type="domain" description="MIF4G-like type 1" evidence="2">
    <location>
        <begin position="341"/>
        <end position="531"/>
    </location>
</feature>
<dbReference type="GO" id="GO:0005846">
    <property type="term" value="C:nuclear cap binding complex"/>
    <property type="evidence" value="ECO:0007669"/>
    <property type="project" value="InterPro"/>
</dbReference>
<feature type="compositionally biased region" description="Low complexity" evidence="1">
    <location>
        <begin position="850"/>
        <end position="859"/>
    </location>
</feature>
<feature type="region of interest" description="Disordered" evidence="1">
    <location>
        <begin position="824"/>
        <end position="859"/>
    </location>
</feature>
<dbReference type="SUPFAM" id="SSF48371">
    <property type="entry name" value="ARM repeat"/>
    <property type="match status" value="3"/>
</dbReference>
<dbReference type="Proteomes" id="UP001302321">
    <property type="component" value="Unassembled WGS sequence"/>
</dbReference>
<proteinExistence type="predicted"/>
<evidence type="ECO:0000259" key="3">
    <source>
        <dbReference type="Pfam" id="PF09090"/>
    </source>
</evidence>
<protein>
    <submittedName>
        <fullName evidence="4">Nuclear cap-binding protein complex subunit 1</fullName>
    </submittedName>
</protein>
<accession>A0AAN7AB08</accession>
<dbReference type="Gene3D" id="1.25.40.180">
    <property type="match status" value="3"/>
</dbReference>
<evidence type="ECO:0000313" key="5">
    <source>
        <dbReference type="Proteomes" id="UP001302321"/>
    </source>
</evidence>
<evidence type="ECO:0000313" key="4">
    <source>
        <dbReference type="EMBL" id="KAK4179859.1"/>
    </source>
</evidence>
<sequence>MADYDRRGGGGRGGGGGGYNNKKRRYRDDNDEDHHYRGNNSRRRYDAPPHVRIRKQLIAIAENPMIERHDEIFQVANLFTDNWEDDALLRGNFVDLVLQLCVEQPLKTPFLAGVLMVVNTNRPEAVDMLLEKAARLIEEKLREGEWRDVKLYLKLVGCLQGVMEGEGVFGVLGELFERAVGLQTASSEDTIGTEIVKIILLTLPYVMAAGSPEQQQQWQQKAADLLENTAIIASEPHPLQAVIEPYHPETGEENPTQSQSLISLLQAQLQVEATQGWALSCLPRPWQFPVNEVETVSKLASAKKHVLPAINIPKTVVTGPRPLFPEVHISVYGQQEVESVPPPTSLASSLIRDALLDTINVLHFNRNATARQLIEVDCYFAPRTFALRGTPFDRLRDIEKPKSTWKPEDVAVDAVFTQLFLLPNPEHKLVYYHSVLTEACKLAPAAIAPSLGRAIRYLYRNAPRMDLELAYRFMDWFSHHLSNFGFTWKWTEWVDDVELSGLHPRKAFIVGSIDKEIRLSFAQRIKNTLPEPYQQLIGPEKEKDVPDFKFANDDTPFAAEGREVAALLKRKAPDEEIDAVIQRIQSQAIDRDLDALVASTDVFVTCVLYVGSKSLSHVLAAIERTKDRLSDAGAASDAARTQIIEAVMAYWSVHPGVALSIVEKLLNYSILTPLTVINWALNVQAGKTRGEALAFAHIYELVFNTVIKVTGRVRQLVVKASQPDEMVDDETKDNEVKNMRELFRAIEDSLGAWANGTKDEMLERGEDGSEEFVKRWGTRWLRVFKRRQAIEEAFLVEAVRERERREEVRKEWEVVEKQRVEEKAAAKAEAEAKRNTAENGTEGEEKKENGNGAEVDIIE</sequence>
<dbReference type="GO" id="GO:0003729">
    <property type="term" value="F:mRNA binding"/>
    <property type="evidence" value="ECO:0007669"/>
    <property type="project" value="TreeGrafter"/>
</dbReference>
<dbReference type="Pfam" id="PF09088">
    <property type="entry name" value="MIF4G_like"/>
    <property type="match status" value="1"/>
</dbReference>
<feature type="domain" description="MIF4G-like type 2" evidence="3">
    <location>
        <begin position="548"/>
        <end position="792"/>
    </location>
</feature>
<dbReference type="GO" id="GO:0000184">
    <property type="term" value="P:nuclear-transcribed mRNA catabolic process, nonsense-mediated decay"/>
    <property type="evidence" value="ECO:0007669"/>
    <property type="project" value="TreeGrafter"/>
</dbReference>
<evidence type="ECO:0000259" key="2">
    <source>
        <dbReference type="Pfam" id="PF09088"/>
    </source>
</evidence>
<feature type="compositionally biased region" description="Basic and acidic residues" evidence="1">
    <location>
        <begin position="26"/>
        <end position="36"/>
    </location>
</feature>
<dbReference type="InterPro" id="IPR015174">
    <property type="entry name" value="MIF4G-like_typ-2"/>
</dbReference>